<dbReference type="OrthoDB" id="5457012at2"/>
<dbReference type="PANTHER" id="PTHR43975:SF2">
    <property type="entry name" value="EG:BACR7A4.14 PROTEIN-RELATED"/>
    <property type="match status" value="1"/>
</dbReference>
<dbReference type="CDD" id="cd05233">
    <property type="entry name" value="SDR_c"/>
    <property type="match status" value="1"/>
</dbReference>
<dbReference type="STRING" id="1225564.AA309_09380"/>
<dbReference type="Proteomes" id="UP000035489">
    <property type="component" value="Unassembled WGS sequence"/>
</dbReference>
<name>A0A0H1RF64_9HYPH</name>
<dbReference type="AlphaFoldDB" id="A0A0H1RF64"/>
<reference evidence="3 4" key="1">
    <citation type="submission" date="2015-05" db="EMBL/GenBank/DDBJ databases">
        <title>Draft genome sequence of Microvirga vignae strain BR3299, a novel nitrogen fixing bacteria isolated from Brazil semi-aired region.</title>
        <authorList>
            <person name="Zilli J.E."/>
            <person name="Passos S.R."/>
            <person name="Leite J."/>
            <person name="Baldani J.I."/>
            <person name="Xavier G.R."/>
            <person name="Rumjaneck N.G."/>
            <person name="Simoes-Araujo J.L."/>
        </authorList>
    </citation>
    <scope>NUCLEOTIDE SEQUENCE [LARGE SCALE GENOMIC DNA]</scope>
    <source>
        <strain evidence="3 4">BR3299</strain>
    </source>
</reference>
<dbReference type="PANTHER" id="PTHR43975">
    <property type="entry name" value="ZGC:101858"/>
    <property type="match status" value="1"/>
</dbReference>
<evidence type="ECO:0000256" key="1">
    <source>
        <dbReference type="ARBA" id="ARBA00006484"/>
    </source>
</evidence>
<dbReference type="SUPFAM" id="SSF51735">
    <property type="entry name" value="NAD(P)-binding Rossmann-fold domains"/>
    <property type="match status" value="1"/>
</dbReference>
<dbReference type="NCBIfam" id="NF005559">
    <property type="entry name" value="PRK07231.1"/>
    <property type="match status" value="1"/>
</dbReference>
<protein>
    <submittedName>
        <fullName evidence="3">Short-chain dehydrogenase</fullName>
    </submittedName>
</protein>
<accession>A0A0H1RF64</accession>
<sequence length="291" mass="30878">MSGRLFDKVAIVTGAGTGIGEAIALKFAREGARLLLVGLPDDPVEDVARLINGAGGFAEVYLGDIAEEYHAQAAVEACVSAYGRIDILINNAGVFLAVAETQDYPIDKFDETLRSNVRSVFLMTKFSLPHLQETYGNIVSTGSEAGMVGHPKNAIYGGTKAFIHSFMQGIAAEQAAYGVRANCVCPGPIDTAWTHKSTGPMDAELATMITQATPMGRRGTPEEVANVFCFLASDEASFVTGALYTVDGGITIGKGPVGMKASSHFKKQPKSTLPTRHSHDGLKNKDYETLT</sequence>
<dbReference type="PROSITE" id="PS00061">
    <property type="entry name" value="ADH_SHORT"/>
    <property type="match status" value="1"/>
</dbReference>
<dbReference type="PRINTS" id="PR00080">
    <property type="entry name" value="SDRFAMILY"/>
</dbReference>
<keyword evidence="4" id="KW-1185">Reference proteome</keyword>
<comment type="similarity">
    <text evidence="1">Belongs to the short-chain dehydrogenases/reductases (SDR) family.</text>
</comment>
<dbReference type="EMBL" id="LCYG01000020">
    <property type="protein sequence ID" value="KLK93506.1"/>
    <property type="molecule type" value="Genomic_DNA"/>
</dbReference>
<dbReference type="Pfam" id="PF13561">
    <property type="entry name" value="adh_short_C2"/>
    <property type="match status" value="1"/>
</dbReference>
<dbReference type="RefSeq" id="WP_047188714.1">
    <property type="nucleotide sequence ID" value="NZ_LCYG01000020.1"/>
</dbReference>
<evidence type="ECO:0000313" key="4">
    <source>
        <dbReference type="Proteomes" id="UP000035489"/>
    </source>
</evidence>
<feature type="compositionally biased region" description="Basic and acidic residues" evidence="2">
    <location>
        <begin position="277"/>
        <end position="291"/>
    </location>
</feature>
<evidence type="ECO:0000256" key="2">
    <source>
        <dbReference type="SAM" id="MobiDB-lite"/>
    </source>
</evidence>
<dbReference type="InterPro" id="IPR002347">
    <property type="entry name" value="SDR_fam"/>
</dbReference>
<gene>
    <name evidence="3" type="ORF">AA309_09380</name>
</gene>
<dbReference type="Gene3D" id="3.40.50.720">
    <property type="entry name" value="NAD(P)-binding Rossmann-like Domain"/>
    <property type="match status" value="1"/>
</dbReference>
<dbReference type="PATRIC" id="fig|1225564.3.peg.2504"/>
<dbReference type="FunFam" id="3.40.50.720:FF:000084">
    <property type="entry name" value="Short-chain dehydrogenase reductase"/>
    <property type="match status" value="1"/>
</dbReference>
<organism evidence="3 4">
    <name type="scientific">Microvirga vignae</name>
    <dbReference type="NCBI Taxonomy" id="1225564"/>
    <lineage>
        <taxon>Bacteria</taxon>
        <taxon>Pseudomonadati</taxon>
        <taxon>Pseudomonadota</taxon>
        <taxon>Alphaproteobacteria</taxon>
        <taxon>Hyphomicrobiales</taxon>
        <taxon>Methylobacteriaceae</taxon>
        <taxon>Microvirga</taxon>
    </lineage>
</organism>
<evidence type="ECO:0000313" key="3">
    <source>
        <dbReference type="EMBL" id="KLK93506.1"/>
    </source>
</evidence>
<dbReference type="PRINTS" id="PR00081">
    <property type="entry name" value="GDHRDH"/>
</dbReference>
<comment type="caution">
    <text evidence="3">The sequence shown here is derived from an EMBL/GenBank/DDBJ whole genome shotgun (WGS) entry which is preliminary data.</text>
</comment>
<feature type="region of interest" description="Disordered" evidence="2">
    <location>
        <begin position="261"/>
        <end position="291"/>
    </location>
</feature>
<proteinExistence type="inferred from homology"/>
<dbReference type="InterPro" id="IPR020904">
    <property type="entry name" value="Sc_DH/Rdtase_CS"/>
</dbReference>
<dbReference type="InterPro" id="IPR036291">
    <property type="entry name" value="NAD(P)-bd_dom_sf"/>
</dbReference>